<evidence type="ECO:0000313" key="4">
    <source>
        <dbReference type="Proteomes" id="UP000034298"/>
    </source>
</evidence>
<keyword evidence="1" id="KW-0472">Membrane</keyword>
<gene>
    <name evidence="3" type="ORF">DU30_13765</name>
</gene>
<keyword evidence="1" id="KW-0812">Transmembrane</keyword>
<dbReference type="PATRIC" id="fig|2209.62.peg.2946"/>
<protein>
    <recommendedName>
        <fullName evidence="2">PEF-CTERM protein sorting domain-containing protein</fullName>
    </recommendedName>
</protein>
<reference evidence="3 4" key="1">
    <citation type="journal article" date="2015" name="ISME J.">
        <title>Genomic and phenotypic differentiation among Methanosarcina mazei populations from Columbia River sediment.</title>
        <authorList>
            <person name="Youngblut N.D."/>
            <person name="Wirth J.S."/>
            <person name="Henriksen J.R."/>
            <person name="Smith M."/>
            <person name="Simon H."/>
            <person name="Metcalf W.W."/>
            <person name="Whitaker R.J."/>
        </authorList>
    </citation>
    <scope>NUCLEOTIDE SEQUENCE [LARGE SCALE GENOMIC DNA]</scope>
    <source>
        <strain evidence="3 4">3.F.A.1B.1</strain>
    </source>
</reference>
<comment type="caution">
    <text evidence="3">The sequence shown here is derived from an EMBL/GenBank/DDBJ whole genome shotgun (WGS) entry which is preliminary data.</text>
</comment>
<proteinExistence type="predicted"/>
<evidence type="ECO:0000256" key="1">
    <source>
        <dbReference type="SAM" id="Phobius"/>
    </source>
</evidence>
<accession>A0A0F8DTB3</accession>
<dbReference type="AlphaFoldDB" id="A0A0F8DTB3"/>
<dbReference type="Proteomes" id="UP000034298">
    <property type="component" value="Unassembled WGS sequence"/>
</dbReference>
<dbReference type="Pfam" id="PF26596">
    <property type="entry name" value="PEF-CTERM_ARCH"/>
    <property type="match status" value="1"/>
</dbReference>
<sequence length="60" mass="6576">MGYPGIPPVYYIYIYDANGNFITSTNGHIPLARQIPEFPSIALPVAAILGMIAIIGRRKE</sequence>
<evidence type="ECO:0000313" key="3">
    <source>
        <dbReference type="EMBL" id="KKG30876.1"/>
    </source>
</evidence>
<dbReference type="EMBL" id="JJPC01000149">
    <property type="protein sequence ID" value="KKG30876.1"/>
    <property type="molecule type" value="Genomic_DNA"/>
</dbReference>
<keyword evidence="1" id="KW-1133">Transmembrane helix</keyword>
<feature type="domain" description="PEF-CTERM protein sorting" evidence="2">
    <location>
        <begin position="35"/>
        <end position="59"/>
    </location>
</feature>
<feature type="transmembrane region" description="Helical" evidence="1">
    <location>
        <begin position="38"/>
        <end position="56"/>
    </location>
</feature>
<dbReference type="InterPro" id="IPR017474">
    <property type="entry name" value="PEF_CTERM_C"/>
</dbReference>
<name>A0A0F8DTB3_METMZ</name>
<evidence type="ECO:0000259" key="2">
    <source>
        <dbReference type="Pfam" id="PF26596"/>
    </source>
</evidence>
<dbReference type="NCBIfam" id="TIGR03024">
    <property type="entry name" value="arch_PEF_CTERM"/>
    <property type="match status" value="1"/>
</dbReference>
<organism evidence="3 4">
    <name type="scientific">Methanosarcina mazei</name>
    <name type="common">Methanosarcina frisia</name>
    <dbReference type="NCBI Taxonomy" id="2209"/>
    <lineage>
        <taxon>Archaea</taxon>
        <taxon>Methanobacteriati</taxon>
        <taxon>Methanobacteriota</taxon>
        <taxon>Stenosarchaea group</taxon>
        <taxon>Methanomicrobia</taxon>
        <taxon>Methanosarcinales</taxon>
        <taxon>Methanosarcinaceae</taxon>
        <taxon>Methanosarcina</taxon>
    </lineage>
</organism>